<feature type="domain" description="Peptidase S11 D-Ala-D-Ala carboxypeptidase A C-terminal" evidence="2">
    <location>
        <begin position="159"/>
        <end position="258"/>
    </location>
</feature>
<feature type="non-terminal residue" evidence="3">
    <location>
        <position position="263"/>
    </location>
</feature>
<proteinExistence type="predicted"/>
<dbReference type="InterPro" id="IPR012338">
    <property type="entry name" value="Beta-lactam/transpept-like"/>
</dbReference>
<keyword evidence="3" id="KW-0645">Protease</keyword>
<sequence length="263" mass="28408">ISAFVQRMNERAQALGCTGTHFVNPHGLPNDDHYTTAHDLYRITKEALSHELFATICNTVKHTVPATNLSDERTLSNTNGLINPESPMYRGYYYEYAKGVKTGHTDAAGYCLISTAEKDGVRLLCVVLGGKGTTRANGTTDFGSFSDTLSAYRWVFDNYGWRDIVSASDLICEVPVRYGRDSDSVTVRPAQSISAVLPSADAGGAPQFEQQVTLYSERDGKPLEAPVKAGDEVGELTVSYDGTVYGTVKLVAAVDVAVSKGAY</sequence>
<dbReference type="InterPro" id="IPR012907">
    <property type="entry name" value="Peptidase_S11_C"/>
</dbReference>
<dbReference type="InterPro" id="IPR001967">
    <property type="entry name" value="Peptidase_S11_N"/>
</dbReference>
<dbReference type="InterPro" id="IPR015956">
    <property type="entry name" value="Peniciliin-bd_prot_C_sf"/>
</dbReference>
<dbReference type="Pfam" id="PF07943">
    <property type="entry name" value="PBP5_C"/>
    <property type="match status" value="1"/>
</dbReference>
<dbReference type="PANTHER" id="PTHR21581">
    <property type="entry name" value="D-ALANYL-D-ALANINE CARBOXYPEPTIDASE"/>
    <property type="match status" value="1"/>
</dbReference>
<comment type="function">
    <text evidence="1">Removes C-terminal D-alanyl residues from sugar-peptide cell wall precursors.</text>
</comment>
<dbReference type="InterPro" id="IPR037167">
    <property type="entry name" value="Peptidase_S11_C_sf"/>
</dbReference>
<dbReference type="AlphaFoldDB" id="K1U4U7"/>
<comment type="caution">
    <text evidence="3">The sequence shown here is derived from an EMBL/GenBank/DDBJ whole genome shotgun (WGS) entry which is preliminary data.</text>
</comment>
<organism evidence="3">
    <name type="scientific">human gut metagenome</name>
    <dbReference type="NCBI Taxonomy" id="408170"/>
    <lineage>
        <taxon>unclassified sequences</taxon>
        <taxon>metagenomes</taxon>
        <taxon>organismal metagenomes</taxon>
    </lineage>
</organism>
<dbReference type="GO" id="GO:0009002">
    <property type="term" value="F:serine-type D-Ala-D-Ala carboxypeptidase activity"/>
    <property type="evidence" value="ECO:0007669"/>
    <property type="project" value="InterPro"/>
</dbReference>
<dbReference type="Gene3D" id="2.60.410.10">
    <property type="entry name" value="D-Ala-D-Ala carboxypeptidase, C-terminal domain"/>
    <property type="match status" value="1"/>
</dbReference>
<gene>
    <name evidence="3" type="ORF">OBE_00441</name>
</gene>
<accession>K1U4U7</accession>
<evidence type="ECO:0000256" key="1">
    <source>
        <dbReference type="ARBA" id="ARBA00003217"/>
    </source>
</evidence>
<dbReference type="Pfam" id="PF00768">
    <property type="entry name" value="Peptidase_S11"/>
    <property type="match status" value="1"/>
</dbReference>
<feature type="non-terminal residue" evidence="3">
    <location>
        <position position="1"/>
    </location>
</feature>
<dbReference type="EMBL" id="AJWZ01000298">
    <property type="protein sequence ID" value="EKC77273.1"/>
    <property type="molecule type" value="Genomic_DNA"/>
</dbReference>
<evidence type="ECO:0000313" key="3">
    <source>
        <dbReference type="EMBL" id="EKC77273.1"/>
    </source>
</evidence>
<dbReference type="GO" id="GO:0006508">
    <property type="term" value="P:proteolysis"/>
    <property type="evidence" value="ECO:0007669"/>
    <property type="project" value="InterPro"/>
</dbReference>
<dbReference type="PANTHER" id="PTHR21581:SF6">
    <property type="entry name" value="TRAFFICKING PROTEIN PARTICLE COMPLEX SUBUNIT 12"/>
    <property type="match status" value="1"/>
</dbReference>
<dbReference type="SMART" id="SM00936">
    <property type="entry name" value="PBP5_C"/>
    <property type="match status" value="1"/>
</dbReference>
<keyword evidence="3" id="KW-0121">Carboxypeptidase</keyword>
<dbReference type="Gene3D" id="3.40.710.10">
    <property type="entry name" value="DD-peptidase/beta-lactamase superfamily"/>
    <property type="match status" value="1"/>
</dbReference>
<name>K1U4U7_9ZZZZ</name>
<protein>
    <submittedName>
        <fullName evidence="3">D-alanyl-D-alanine carboxypeptidase</fullName>
    </submittedName>
</protein>
<keyword evidence="3" id="KW-0378">Hydrolase</keyword>
<dbReference type="SUPFAM" id="SSF56601">
    <property type="entry name" value="beta-lactamase/transpeptidase-like"/>
    <property type="match status" value="1"/>
</dbReference>
<evidence type="ECO:0000259" key="2">
    <source>
        <dbReference type="SMART" id="SM00936"/>
    </source>
</evidence>
<reference evidence="3" key="1">
    <citation type="journal article" date="2013" name="Environ. Microbiol.">
        <title>Microbiota from the distal guts of lean and obese adolescents exhibit partial functional redundancy besides clear differences in community structure.</title>
        <authorList>
            <person name="Ferrer M."/>
            <person name="Ruiz A."/>
            <person name="Lanza F."/>
            <person name="Haange S.B."/>
            <person name="Oberbach A."/>
            <person name="Till H."/>
            <person name="Bargiela R."/>
            <person name="Campoy C."/>
            <person name="Segura M.T."/>
            <person name="Richter M."/>
            <person name="von Bergen M."/>
            <person name="Seifert J."/>
            <person name="Suarez A."/>
        </authorList>
    </citation>
    <scope>NUCLEOTIDE SEQUENCE</scope>
</reference>
<dbReference type="SUPFAM" id="SSF69189">
    <property type="entry name" value="Penicillin-binding protein associated domain"/>
    <property type="match status" value="1"/>
</dbReference>